<sequence>MKPQHPARTAIAALAVIALAALVSGGCSKKHTLLIPNQPPEVRLTAAPAVRDSVHPDFYAYTLQWMGFDPDGRVDHFIYAVDPIRHRVDNTHPNGFDLGDTCWHTTVRNEQTFFFSAGKPIEPIDIRDPKAETPHEFTIFAVDDDQAVSTRPADRGFFSFTQAPVVNISDPVPNLAFGLNLTPSVTIRWTGQDPDGQFTSKPVRWVFRLFGRSNPDFPGESNYISFALTHPDSMRKQYAPGATDAAGLPLPTANFKGWNSVGAETTSFQYTSLSQQEWLFVVSGFDEAGAYDPVFSRGKNMLSFSVTFASTAGPAIRMFNQFFDYTYPYGGIDESEPRWCKLEVPSDIPVTFNWGATPAPGADIKRYRWGLDLVDLSDETHRTQELDWCERHWSQWSLSTTRATIGPFRPMPDDPTNCGALGPHLFFIEAEDNNNLLSLGIIQFIAVRATFDRELLIVDDTRLAPDNRNLATGTYQQPVGAWPTAAELDTFLFARGGVPWQARDPGTDSSPGIFNGYAYDTVGTRGISLDGTVPLSVLGKYRHVVWYTDPVGATYRLPPNDPNRPITALRLISSPGRPTILSTYMTQAFRRPDAGFVWLSGGGAALATLDPYNNPANGGSIFDFDKGELQQGRMMYDFAHWQVALGDFPAVQAKRFGSTSYNGGGPGAPLADQSSSAHAAVATRLLQAPRQAEPEESGDRPAAGRPHPRVLLRLLSGDLSGGVHPGTHVHPRGLRTRSRPPAELLDARHPVHHRGRLGEPELAGDDLLPREGMPAVHLLRIQLLVLPPNRMHLPGGLGAARGVGPPARPRGLADPDRRAPRGRAPGGAMMMQTRGRPAPRRQVLTAILVLGVALAAPPRPASAQPGLPNIPVWSYPGAWHPGVGRDTIEARPRTLTVRWLRDPAAEARPDFGGYRIYRGTNLGGICDTSSMVLMRRFSRQISDSLFTWHFPAIAANTPESQRVATFIDPDSAGRFVKVRRPLDDPCRHIQPTCPDSILALIPPPGPHDGFRTWYSITYEALNTSFNDYLDLFVPGPMEVRRDVSVDRGPVAVAAGDVTGDGLADLVTANQTANTVSIRPGRRAESCQFADFGPRRDLPTGAAPRAVAIGDVNQDEIGDIVVANAGAKTVTVYLGNAQGAPIPAPDVPLNGTPTAIVLGDIDGDGVLDMAVTNADGPSVSVWRGNADGTFTPGTEVPTTLAAPSALALSDLNLDRHPDLVLVSPAGGTVAWRLGDGNGGFGPESMTPAGLGARALVVDDINGDNKADVIVANGLGNDVAVLRGNGDGTFGVASHYPAGAGPSSLAILDLDSEEDGSVSILFNDGFGFPTRTNALLLGRPVSLVAADFSHEGLPDLGVADSSADSAKVLFGPSNLNHKAANISNDVANPTADPGAPADDRYFAHAVAPTGGPAANLARVTVVPNPYRAVEAW</sequence>
<comment type="caution">
    <text evidence="3">The sequence shown here is derived from an EMBL/GenBank/DDBJ whole genome shotgun (WGS) entry which is preliminary data.</text>
</comment>
<feature type="non-terminal residue" evidence="3">
    <location>
        <position position="1430"/>
    </location>
</feature>
<dbReference type="PANTHER" id="PTHR46580:SF2">
    <property type="entry name" value="MAM DOMAIN-CONTAINING PROTEIN"/>
    <property type="match status" value="1"/>
</dbReference>
<dbReference type="InterPro" id="IPR013517">
    <property type="entry name" value="FG-GAP"/>
</dbReference>
<keyword evidence="1" id="KW-0732">Signal</keyword>
<gene>
    <name evidence="3" type="ORF">E6K81_10990</name>
</gene>
<evidence type="ECO:0008006" key="5">
    <source>
        <dbReference type="Google" id="ProtNLM"/>
    </source>
</evidence>
<name>A0A538U5C0_UNCEI</name>
<evidence type="ECO:0000256" key="2">
    <source>
        <dbReference type="SAM" id="MobiDB-lite"/>
    </source>
</evidence>
<dbReference type="EMBL" id="VBPB01000186">
    <property type="protein sequence ID" value="TMQ71085.1"/>
    <property type="molecule type" value="Genomic_DNA"/>
</dbReference>
<feature type="region of interest" description="Disordered" evidence="2">
    <location>
        <begin position="799"/>
        <end position="837"/>
    </location>
</feature>
<dbReference type="PANTHER" id="PTHR46580">
    <property type="entry name" value="SENSOR KINASE-RELATED"/>
    <property type="match status" value="1"/>
</dbReference>
<evidence type="ECO:0000313" key="4">
    <source>
        <dbReference type="Proteomes" id="UP000319771"/>
    </source>
</evidence>
<dbReference type="InterPro" id="IPR028994">
    <property type="entry name" value="Integrin_alpha_N"/>
</dbReference>
<organism evidence="3 4">
    <name type="scientific">Eiseniibacteriota bacterium</name>
    <dbReference type="NCBI Taxonomy" id="2212470"/>
    <lineage>
        <taxon>Bacteria</taxon>
        <taxon>Candidatus Eiseniibacteriota</taxon>
    </lineage>
</organism>
<protein>
    <recommendedName>
        <fullName evidence="5">VCBS repeat-containing protein</fullName>
    </recommendedName>
</protein>
<dbReference type="Gene3D" id="2.30.30.100">
    <property type="match status" value="1"/>
</dbReference>
<proteinExistence type="predicted"/>
<dbReference type="SUPFAM" id="SSF69318">
    <property type="entry name" value="Integrin alpha N-terminal domain"/>
    <property type="match status" value="1"/>
</dbReference>
<reference evidence="3 4" key="1">
    <citation type="journal article" date="2019" name="Nat. Microbiol.">
        <title>Mediterranean grassland soil C-N compound turnover is dependent on rainfall and depth, and is mediated by genomically divergent microorganisms.</title>
        <authorList>
            <person name="Diamond S."/>
            <person name="Andeer P.F."/>
            <person name="Li Z."/>
            <person name="Crits-Christoph A."/>
            <person name="Burstein D."/>
            <person name="Anantharaman K."/>
            <person name="Lane K.R."/>
            <person name="Thomas B.C."/>
            <person name="Pan C."/>
            <person name="Northen T.R."/>
            <person name="Banfield J.F."/>
        </authorList>
    </citation>
    <scope>NUCLEOTIDE SEQUENCE [LARGE SCALE GENOMIC DNA]</scope>
    <source>
        <strain evidence="3">WS_11</strain>
    </source>
</reference>
<evidence type="ECO:0000256" key="1">
    <source>
        <dbReference type="ARBA" id="ARBA00022729"/>
    </source>
</evidence>
<evidence type="ECO:0000313" key="3">
    <source>
        <dbReference type="EMBL" id="TMQ71085.1"/>
    </source>
</evidence>
<dbReference type="Gene3D" id="2.130.10.130">
    <property type="entry name" value="Integrin alpha, N-terminal"/>
    <property type="match status" value="1"/>
</dbReference>
<dbReference type="Proteomes" id="UP000319771">
    <property type="component" value="Unassembled WGS sequence"/>
</dbReference>
<dbReference type="PROSITE" id="PS51257">
    <property type="entry name" value="PROKAR_LIPOPROTEIN"/>
    <property type="match status" value="1"/>
</dbReference>
<accession>A0A538U5C0</accession>
<dbReference type="Pfam" id="PF13517">
    <property type="entry name" value="FG-GAP_3"/>
    <property type="match status" value="2"/>
</dbReference>
<feature type="compositionally biased region" description="Low complexity" evidence="2">
    <location>
        <begin position="822"/>
        <end position="831"/>
    </location>
</feature>